<dbReference type="NCBIfam" id="TIGR00667">
    <property type="entry name" value="aat"/>
    <property type="match status" value="1"/>
</dbReference>
<organism evidence="16 17">
    <name type="scientific">Arenimonas caeni</name>
    <dbReference type="NCBI Taxonomy" id="2058085"/>
    <lineage>
        <taxon>Bacteria</taxon>
        <taxon>Pseudomonadati</taxon>
        <taxon>Pseudomonadota</taxon>
        <taxon>Gammaproteobacteria</taxon>
        <taxon>Lysobacterales</taxon>
        <taxon>Lysobacteraceae</taxon>
        <taxon>Arenimonas</taxon>
    </lineage>
</organism>
<comment type="subcellular location">
    <subcellularLocation>
        <location evidence="1 15">Cytoplasm</location>
    </subcellularLocation>
</comment>
<evidence type="ECO:0000256" key="8">
    <source>
        <dbReference type="ARBA" id="ARBA00054043"/>
    </source>
</evidence>
<dbReference type="EC" id="2.3.2.6" evidence="10 15"/>
<dbReference type="HAMAP" id="MF_00688">
    <property type="entry name" value="Leu_Phe_trans"/>
    <property type="match status" value="1"/>
</dbReference>
<keyword evidence="17" id="KW-1185">Reference proteome</keyword>
<evidence type="ECO:0000256" key="12">
    <source>
        <dbReference type="ARBA" id="ARBA00077136"/>
    </source>
</evidence>
<comment type="caution">
    <text evidence="16">The sequence shown here is derived from an EMBL/GenBank/DDBJ whole genome shotgun (WGS) entry which is preliminary data.</text>
</comment>
<dbReference type="GO" id="GO:0030163">
    <property type="term" value="P:protein catabolic process"/>
    <property type="evidence" value="ECO:0007669"/>
    <property type="project" value="UniProtKB-UniRule"/>
</dbReference>
<accession>A0A2P6MBI8</accession>
<evidence type="ECO:0000256" key="11">
    <source>
        <dbReference type="ARBA" id="ARBA00074372"/>
    </source>
</evidence>
<dbReference type="PANTHER" id="PTHR30098:SF2">
    <property type="entry name" value="LEUCYL_PHENYLALANYL-TRNA--PROTEIN TRANSFERASE"/>
    <property type="match status" value="1"/>
</dbReference>
<evidence type="ECO:0000256" key="2">
    <source>
        <dbReference type="ARBA" id="ARBA00022490"/>
    </source>
</evidence>
<evidence type="ECO:0000256" key="4">
    <source>
        <dbReference type="ARBA" id="ARBA00023315"/>
    </source>
</evidence>
<evidence type="ECO:0000256" key="15">
    <source>
        <dbReference type="HAMAP-Rule" id="MF_00688"/>
    </source>
</evidence>
<dbReference type="SUPFAM" id="SSF55729">
    <property type="entry name" value="Acyl-CoA N-acyltransferases (Nat)"/>
    <property type="match status" value="1"/>
</dbReference>
<evidence type="ECO:0000256" key="5">
    <source>
        <dbReference type="ARBA" id="ARBA00050607"/>
    </source>
</evidence>
<comment type="similarity">
    <text evidence="9 15">Belongs to the L/F-transferase family.</text>
</comment>
<evidence type="ECO:0000313" key="16">
    <source>
        <dbReference type="EMBL" id="PRH83350.1"/>
    </source>
</evidence>
<reference evidence="16 17" key="1">
    <citation type="submission" date="2018-03" db="EMBL/GenBank/DDBJ databases">
        <title>Arenimonas caeni sp. nov., isolated from activated sludge.</title>
        <authorList>
            <person name="Liu H."/>
        </authorList>
    </citation>
    <scope>NUCLEOTIDE SEQUENCE [LARGE SCALE GENOMIC DNA]</scope>
    <source>
        <strain evidence="17">z29</strain>
    </source>
</reference>
<dbReference type="Gene3D" id="3.40.630.70">
    <property type="entry name" value="Leucyl/phenylalanyl-tRNA-protein transferase, C-terminal domain"/>
    <property type="match status" value="1"/>
</dbReference>
<evidence type="ECO:0000256" key="6">
    <source>
        <dbReference type="ARBA" id="ARBA00050652"/>
    </source>
</evidence>
<dbReference type="Gene3D" id="3.30.70.3550">
    <property type="entry name" value="Leucyl/phenylalanyl-tRNA-protein transferase, N-terminal domain"/>
    <property type="match status" value="1"/>
</dbReference>
<gene>
    <name evidence="15" type="primary">aat</name>
    <name evidence="16" type="ORF">C6N40_02680</name>
</gene>
<evidence type="ECO:0000256" key="9">
    <source>
        <dbReference type="ARBA" id="ARBA00061535"/>
    </source>
</evidence>
<keyword evidence="2 15" id="KW-0963">Cytoplasm</keyword>
<dbReference type="InterPro" id="IPR016181">
    <property type="entry name" value="Acyl_CoA_acyltransferase"/>
</dbReference>
<proteinExistence type="inferred from homology"/>
<dbReference type="PANTHER" id="PTHR30098">
    <property type="entry name" value="LEUCYL/PHENYLALANYL-TRNA--PROTEIN TRANSFERASE"/>
    <property type="match status" value="1"/>
</dbReference>
<dbReference type="GO" id="GO:0005737">
    <property type="term" value="C:cytoplasm"/>
    <property type="evidence" value="ECO:0007669"/>
    <property type="project" value="UniProtKB-SubCell"/>
</dbReference>
<dbReference type="Pfam" id="PF03588">
    <property type="entry name" value="Leu_Phe_trans"/>
    <property type="match status" value="1"/>
</dbReference>
<name>A0A2P6MBI8_9GAMM</name>
<dbReference type="InterPro" id="IPR042221">
    <property type="entry name" value="Leu/Phe-tRNA_Trfase_N"/>
</dbReference>
<evidence type="ECO:0000256" key="3">
    <source>
        <dbReference type="ARBA" id="ARBA00022679"/>
    </source>
</evidence>
<dbReference type="FunFam" id="3.30.70.3550:FF:000001">
    <property type="entry name" value="Leucyl/phenylalanyl-tRNA--protein transferase"/>
    <property type="match status" value="1"/>
</dbReference>
<evidence type="ECO:0000256" key="1">
    <source>
        <dbReference type="ARBA" id="ARBA00004496"/>
    </source>
</evidence>
<dbReference type="Proteomes" id="UP000241736">
    <property type="component" value="Unassembled WGS sequence"/>
</dbReference>
<keyword evidence="3 15" id="KW-0808">Transferase</keyword>
<evidence type="ECO:0000256" key="13">
    <source>
        <dbReference type="ARBA" id="ARBA00077165"/>
    </source>
</evidence>
<evidence type="ECO:0000313" key="17">
    <source>
        <dbReference type="Proteomes" id="UP000241736"/>
    </source>
</evidence>
<comment type="function">
    <text evidence="8 15">Functions in the N-end rule pathway of protein degradation where it conjugates Leu, Phe and, less efficiently, Met from aminoacyl-tRNAs to the N-termini of proteins containing an N-terminal arginine or lysine.</text>
</comment>
<sequence>MPIPSLPADRPEDFPPAARALAEPNGLLAWGGDLSPERLLAAYARGIFPWYSEGQPLLWWCPDPRAVFDTGAIRLSSRFRRDLRRSAWVVRTDTCFDAVVAACARAPRPGQDGTWITPAMRAAYGRLHQLGHAHSIEVFEGPHLVGGLYGVAVGRAFSAESMFSARSGGSKVALAALGHWLAAWGWPWIDAQVANPHLLGLGARELPREAFLARWSDLAAAPGRPGPWREAPLPVARLADVSAA</sequence>
<protein>
    <recommendedName>
        <fullName evidence="11 15">Leucyl/phenylalanyl-tRNA--protein transferase</fullName>
        <ecNumber evidence="10 15">2.3.2.6</ecNumber>
    </recommendedName>
    <alternativeName>
        <fullName evidence="12 15">L/F-transferase</fullName>
    </alternativeName>
    <alternativeName>
        <fullName evidence="13 15">Leucyltransferase</fullName>
    </alternativeName>
    <alternativeName>
        <fullName evidence="14 15">Phenyalanyltransferase</fullName>
    </alternativeName>
</protein>
<comment type="catalytic activity">
    <reaction evidence="6 15">
        <text>N-terminal L-arginyl-[protein] + L-leucyl-tRNA(Leu) = N-terminal L-leucyl-L-arginyl-[protein] + tRNA(Leu) + H(+)</text>
        <dbReference type="Rhea" id="RHEA:50416"/>
        <dbReference type="Rhea" id="RHEA-COMP:9613"/>
        <dbReference type="Rhea" id="RHEA-COMP:9622"/>
        <dbReference type="Rhea" id="RHEA-COMP:12672"/>
        <dbReference type="Rhea" id="RHEA-COMP:12673"/>
        <dbReference type="ChEBI" id="CHEBI:15378"/>
        <dbReference type="ChEBI" id="CHEBI:64719"/>
        <dbReference type="ChEBI" id="CHEBI:78442"/>
        <dbReference type="ChEBI" id="CHEBI:78494"/>
        <dbReference type="ChEBI" id="CHEBI:133044"/>
        <dbReference type="EC" id="2.3.2.6"/>
    </reaction>
</comment>
<evidence type="ECO:0000256" key="10">
    <source>
        <dbReference type="ARBA" id="ARBA00066767"/>
    </source>
</evidence>
<comment type="catalytic activity">
    <reaction evidence="7 15">
        <text>N-terminal L-lysyl-[protein] + L-leucyl-tRNA(Leu) = N-terminal L-leucyl-L-lysyl-[protein] + tRNA(Leu) + H(+)</text>
        <dbReference type="Rhea" id="RHEA:12340"/>
        <dbReference type="Rhea" id="RHEA-COMP:9613"/>
        <dbReference type="Rhea" id="RHEA-COMP:9622"/>
        <dbReference type="Rhea" id="RHEA-COMP:12670"/>
        <dbReference type="Rhea" id="RHEA-COMP:12671"/>
        <dbReference type="ChEBI" id="CHEBI:15378"/>
        <dbReference type="ChEBI" id="CHEBI:65249"/>
        <dbReference type="ChEBI" id="CHEBI:78442"/>
        <dbReference type="ChEBI" id="CHEBI:78494"/>
        <dbReference type="ChEBI" id="CHEBI:133043"/>
        <dbReference type="EC" id="2.3.2.6"/>
    </reaction>
</comment>
<comment type="catalytic activity">
    <reaction evidence="5 15">
        <text>L-phenylalanyl-tRNA(Phe) + an N-terminal L-alpha-aminoacyl-[protein] = an N-terminal L-phenylalanyl-L-alpha-aminoacyl-[protein] + tRNA(Phe)</text>
        <dbReference type="Rhea" id="RHEA:43632"/>
        <dbReference type="Rhea" id="RHEA-COMP:9668"/>
        <dbReference type="Rhea" id="RHEA-COMP:9699"/>
        <dbReference type="Rhea" id="RHEA-COMP:10636"/>
        <dbReference type="Rhea" id="RHEA-COMP:10637"/>
        <dbReference type="ChEBI" id="CHEBI:78442"/>
        <dbReference type="ChEBI" id="CHEBI:78531"/>
        <dbReference type="ChEBI" id="CHEBI:78597"/>
        <dbReference type="ChEBI" id="CHEBI:83561"/>
        <dbReference type="EC" id="2.3.2.6"/>
    </reaction>
</comment>
<keyword evidence="4 15" id="KW-0012">Acyltransferase</keyword>
<dbReference type="EMBL" id="PVLF01000003">
    <property type="protein sequence ID" value="PRH83350.1"/>
    <property type="molecule type" value="Genomic_DNA"/>
</dbReference>
<dbReference type="InterPro" id="IPR042203">
    <property type="entry name" value="Leu/Phe-tRNA_Trfase_C"/>
</dbReference>
<dbReference type="InterPro" id="IPR004616">
    <property type="entry name" value="Leu/Phe-tRNA_Trfase"/>
</dbReference>
<evidence type="ECO:0000256" key="14">
    <source>
        <dbReference type="ARBA" id="ARBA00083640"/>
    </source>
</evidence>
<dbReference type="GO" id="GO:0008914">
    <property type="term" value="F:leucyl-tRNA--protein transferase activity"/>
    <property type="evidence" value="ECO:0007669"/>
    <property type="project" value="UniProtKB-UniRule"/>
</dbReference>
<dbReference type="OrthoDB" id="9790282at2"/>
<dbReference type="AlphaFoldDB" id="A0A2P6MBI8"/>
<evidence type="ECO:0000256" key="7">
    <source>
        <dbReference type="ARBA" id="ARBA00051538"/>
    </source>
</evidence>